<dbReference type="SUPFAM" id="SSF48264">
    <property type="entry name" value="Cytochrome P450"/>
    <property type="match status" value="1"/>
</dbReference>
<dbReference type="InterPro" id="IPR002401">
    <property type="entry name" value="Cyt_P450_E_grp-I"/>
</dbReference>
<name>A0A0D1VVA3_9EURO</name>
<dbReference type="InterPro" id="IPR036396">
    <property type="entry name" value="Cyt_P450_sf"/>
</dbReference>
<dbReference type="Gene3D" id="1.10.630.10">
    <property type="entry name" value="Cytochrome P450"/>
    <property type="match status" value="1"/>
</dbReference>
<dbReference type="PRINTS" id="PR00463">
    <property type="entry name" value="EP450I"/>
</dbReference>
<evidence type="ECO:0000313" key="10">
    <source>
        <dbReference type="EMBL" id="KIV80170.1"/>
    </source>
</evidence>
<evidence type="ECO:0000313" key="11">
    <source>
        <dbReference type="Proteomes" id="UP000053599"/>
    </source>
</evidence>
<keyword evidence="9" id="KW-1133">Transmembrane helix</keyword>
<dbReference type="GO" id="GO:0005506">
    <property type="term" value="F:iron ion binding"/>
    <property type="evidence" value="ECO:0007669"/>
    <property type="project" value="InterPro"/>
</dbReference>
<dbReference type="STRING" id="1016849.A0A0D1VVA3"/>
<dbReference type="EMBL" id="KN846953">
    <property type="protein sequence ID" value="KIV80170.1"/>
    <property type="molecule type" value="Genomic_DNA"/>
</dbReference>
<dbReference type="InterPro" id="IPR001128">
    <property type="entry name" value="Cyt_P450"/>
</dbReference>
<dbReference type="PANTHER" id="PTHR24287:SF5">
    <property type="entry name" value="P450, PUTATIVE (EUROFUNG)-RELATED"/>
    <property type="match status" value="1"/>
</dbReference>
<comment type="similarity">
    <text evidence="2 8">Belongs to the cytochrome P450 family.</text>
</comment>
<keyword evidence="7 8" id="KW-0349">Heme</keyword>
<evidence type="ECO:0000256" key="8">
    <source>
        <dbReference type="RuleBase" id="RU000461"/>
    </source>
</evidence>
<dbReference type="Proteomes" id="UP000053599">
    <property type="component" value="Unassembled WGS sequence"/>
</dbReference>
<accession>A0A0D1VVA3</accession>
<keyword evidence="9" id="KW-0812">Transmembrane</keyword>
<dbReference type="InterPro" id="IPR017972">
    <property type="entry name" value="Cyt_P450_CS"/>
</dbReference>
<dbReference type="PRINTS" id="PR00385">
    <property type="entry name" value="P450"/>
</dbReference>
<evidence type="ECO:0000256" key="6">
    <source>
        <dbReference type="ARBA" id="ARBA00023033"/>
    </source>
</evidence>
<evidence type="ECO:0000256" key="2">
    <source>
        <dbReference type="ARBA" id="ARBA00010617"/>
    </source>
</evidence>
<dbReference type="PROSITE" id="PS00086">
    <property type="entry name" value="CYTOCHROME_P450"/>
    <property type="match status" value="1"/>
</dbReference>
<evidence type="ECO:0000256" key="3">
    <source>
        <dbReference type="ARBA" id="ARBA00022723"/>
    </source>
</evidence>
<feature type="binding site" description="axial binding residue" evidence="7">
    <location>
        <position position="461"/>
    </location>
    <ligand>
        <name>heme</name>
        <dbReference type="ChEBI" id="CHEBI:30413"/>
    </ligand>
    <ligandPart>
        <name>Fe</name>
        <dbReference type="ChEBI" id="CHEBI:18248"/>
    </ligandPart>
</feature>
<dbReference type="CDD" id="cd11063">
    <property type="entry name" value="CYP52"/>
    <property type="match status" value="1"/>
</dbReference>
<keyword evidence="5 7" id="KW-0408">Iron</keyword>
<evidence type="ECO:0000256" key="7">
    <source>
        <dbReference type="PIRSR" id="PIRSR602401-1"/>
    </source>
</evidence>
<dbReference type="GO" id="GO:0016705">
    <property type="term" value="F:oxidoreductase activity, acting on paired donors, with incorporation or reduction of molecular oxygen"/>
    <property type="evidence" value="ECO:0007669"/>
    <property type="project" value="InterPro"/>
</dbReference>
<dbReference type="GO" id="GO:0004497">
    <property type="term" value="F:monooxygenase activity"/>
    <property type="evidence" value="ECO:0007669"/>
    <property type="project" value="UniProtKB-KW"/>
</dbReference>
<reference evidence="10 11" key="1">
    <citation type="submission" date="2015-01" db="EMBL/GenBank/DDBJ databases">
        <title>The Genome Sequence of Exophiala sideris CBS121828.</title>
        <authorList>
            <consortium name="The Broad Institute Genomics Platform"/>
            <person name="Cuomo C."/>
            <person name="de Hoog S."/>
            <person name="Gorbushina A."/>
            <person name="Stielow B."/>
            <person name="Teixiera M."/>
            <person name="Abouelleil A."/>
            <person name="Chapman S.B."/>
            <person name="Priest M."/>
            <person name="Young S.K."/>
            <person name="Wortman J."/>
            <person name="Nusbaum C."/>
            <person name="Birren B."/>
        </authorList>
    </citation>
    <scope>NUCLEOTIDE SEQUENCE [LARGE SCALE GENOMIC DNA]</scope>
    <source>
        <strain evidence="10 11">CBS 121828</strain>
    </source>
</reference>
<dbReference type="OrthoDB" id="1470350at2759"/>
<dbReference type="HOGENOM" id="CLU_001570_27_0_1"/>
<protein>
    <recommendedName>
        <fullName evidence="12">Cytochrome P450 alkane hydroxylase</fullName>
    </recommendedName>
</protein>
<dbReference type="InterPro" id="IPR047146">
    <property type="entry name" value="Cyt_P450_E_CYP52_fungi"/>
</dbReference>
<keyword evidence="6 8" id="KW-0503">Monooxygenase</keyword>
<dbReference type="PANTHER" id="PTHR24287">
    <property type="entry name" value="P450, PUTATIVE (EUROFUNG)-RELATED"/>
    <property type="match status" value="1"/>
</dbReference>
<evidence type="ECO:0000256" key="4">
    <source>
        <dbReference type="ARBA" id="ARBA00023002"/>
    </source>
</evidence>
<dbReference type="Pfam" id="PF00067">
    <property type="entry name" value="p450"/>
    <property type="match status" value="1"/>
</dbReference>
<sequence length="522" mass="59447">MMPQLPLWQYVAVVAFLTYVGSVYVRRYVKWKKVESLGGESPRVTTRFIFGLDFPLHSTRAIVKDRAAEFWQWIFEHTNTASNGNGSYTCELHILENERVIFSADPENIKAVLTTQFQDFGKGEQFHSEWKDFLGNSIFTTDGQQWHDSRQLIRPMFIREKVADLPLIETHVHSLISLLGPGDGRMVMLNKLLYRFTLDAATHFLFGHSVGSLQTEQSEFATAFDEVQRVQSLESRLGPFRHFHSRRSFWESLRKMEAFIEPFVTEASALSPSELESKLSRSETFIHALAGHTRDRKMMRDQLTALLLAGRDSTAATMSWVFLELAKNPRVVEKLRAEIVHFLGDDGRPPSYQEIKDMKYLTYTINETLRLYPVVPFNVRCALTDTSLPRGGGMDGNGPVGCPSGTAFGYSSLVLHRRRDLYPPISEAFPYDPLEWVPDRWATWTPKAWNFIPFNGGPRICIGQQFAMVEMGYTIVRILQEFDQIIDYGNDRSMHADIILTPANGVKVGFVTHGGQGKKVGM</sequence>
<evidence type="ECO:0000256" key="9">
    <source>
        <dbReference type="SAM" id="Phobius"/>
    </source>
</evidence>
<organism evidence="10 11">
    <name type="scientific">Exophiala sideris</name>
    <dbReference type="NCBI Taxonomy" id="1016849"/>
    <lineage>
        <taxon>Eukaryota</taxon>
        <taxon>Fungi</taxon>
        <taxon>Dikarya</taxon>
        <taxon>Ascomycota</taxon>
        <taxon>Pezizomycotina</taxon>
        <taxon>Eurotiomycetes</taxon>
        <taxon>Chaetothyriomycetidae</taxon>
        <taxon>Chaetothyriales</taxon>
        <taxon>Herpotrichiellaceae</taxon>
        <taxon>Exophiala</taxon>
    </lineage>
</organism>
<keyword evidence="3 7" id="KW-0479">Metal-binding</keyword>
<feature type="transmembrane region" description="Helical" evidence="9">
    <location>
        <begin position="6"/>
        <end position="25"/>
    </location>
</feature>
<gene>
    <name evidence="10" type="ORF">PV11_07691</name>
</gene>
<dbReference type="GO" id="GO:0020037">
    <property type="term" value="F:heme binding"/>
    <property type="evidence" value="ECO:0007669"/>
    <property type="project" value="InterPro"/>
</dbReference>
<evidence type="ECO:0008006" key="12">
    <source>
        <dbReference type="Google" id="ProtNLM"/>
    </source>
</evidence>
<evidence type="ECO:0000256" key="1">
    <source>
        <dbReference type="ARBA" id="ARBA00001971"/>
    </source>
</evidence>
<keyword evidence="4 8" id="KW-0560">Oxidoreductase</keyword>
<comment type="cofactor">
    <cofactor evidence="1 7">
        <name>heme</name>
        <dbReference type="ChEBI" id="CHEBI:30413"/>
    </cofactor>
</comment>
<proteinExistence type="inferred from homology"/>
<keyword evidence="9" id="KW-0472">Membrane</keyword>
<dbReference type="AlphaFoldDB" id="A0A0D1VVA3"/>
<evidence type="ECO:0000256" key="5">
    <source>
        <dbReference type="ARBA" id="ARBA00023004"/>
    </source>
</evidence>